<dbReference type="Gene3D" id="2.130.10.10">
    <property type="entry name" value="YVTN repeat-like/Quinoprotein amine dehydrogenase"/>
    <property type="match status" value="1"/>
</dbReference>
<dbReference type="OrthoDB" id="7012117at2"/>
<dbReference type="PANTHER" id="PTHR34512">
    <property type="entry name" value="CELL SURFACE PROTEIN"/>
    <property type="match status" value="1"/>
</dbReference>
<feature type="signal peptide" evidence="2">
    <location>
        <begin position="1"/>
        <end position="23"/>
    </location>
</feature>
<dbReference type="InterPro" id="IPR015943">
    <property type="entry name" value="WD40/YVTN_repeat-like_dom_sf"/>
</dbReference>
<dbReference type="InterPro" id="IPR018391">
    <property type="entry name" value="PQQ_b-propeller_rpt"/>
</dbReference>
<dbReference type="PANTHER" id="PTHR34512:SF30">
    <property type="entry name" value="OUTER MEMBRANE PROTEIN ASSEMBLY FACTOR BAMB"/>
    <property type="match status" value="1"/>
</dbReference>
<protein>
    <submittedName>
        <fullName evidence="4">Outer membrane protein assembly factor BamB, contains PQQ-like beta-propeller repeat</fullName>
    </submittedName>
</protein>
<feature type="chain" id="PRO_5013133312" evidence="2">
    <location>
        <begin position="24"/>
        <end position="444"/>
    </location>
</feature>
<dbReference type="STRING" id="1168035.SAMN05444280_12260"/>
<organism evidence="4 5">
    <name type="scientific">Tangfeifania diversioriginum</name>
    <dbReference type="NCBI Taxonomy" id="1168035"/>
    <lineage>
        <taxon>Bacteria</taxon>
        <taxon>Pseudomonadati</taxon>
        <taxon>Bacteroidota</taxon>
        <taxon>Bacteroidia</taxon>
        <taxon>Marinilabiliales</taxon>
        <taxon>Prolixibacteraceae</taxon>
        <taxon>Tangfeifania</taxon>
    </lineage>
</organism>
<dbReference type="EMBL" id="FQZE01000022">
    <property type="protein sequence ID" value="SHJ54742.1"/>
    <property type="molecule type" value="Genomic_DNA"/>
</dbReference>
<dbReference type="Pfam" id="PF13360">
    <property type="entry name" value="PQQ_2"/>
    <property type="match status" value="1"/>
</dbReference>
<keyword evidence="2" id="KW-0732">Signal</keyword>
<name>A0A1M6K711_9BACT</name>
<feature type="region of interest" description="Disordered" evidence="1">
    <location>
        <begin position="88"/>
        <end position="107"/>
    </location>
</feature>
<sequence>MKLKIYSALCILLLFTIEVTAQAETEKPENNWPQWRGPLATGAAIKGNPPVEFSETKNLKWKTAIPGKGHATPIVWGDKIIVQTAVSTNEKAPQAPEGAGGGSRMAPSQTDKIHEFLVLMVDRNSGEILWKTMVTREWPQENTHDLGSWASNSPCTDGEHIYAYFGSRGLYCLDFEGNILWKKDFGQMEKHMSFGEGSSPYLYGDKIFVLWDHEGDSYLYALDKTTGNIVWQAERDVNTSWSSPTVVEVNDKPQVITAATDNVTAYDFETGNVIWTSSGLTRNVIPNPIYSDGILYIMSGFRGSAMQAIDISKAKGDITTGDAILWTYNKNTPYTPQPVLLNDKLYFLRVNNGFLSCIDAKTGAPYYATENLSEISTLYSSPTGVDNRLYIAAKNVVMVIKGGETFEVLAINEVNDNFHASPVIVGNDLILRGFNSLYCFSENY</sequence>
<dbReference type="SMART" id="SM00564">
    <property type="entry name" value="PQQ"/>
    <property type="match status" value="5"/>
</dbReference>
<dbReference type="Proteomes" id="UP000184050">
    <property type="component" value="Unassembled WGS sequence"/>
</dbReference>
<accession>A0A1M6K711</accession>
<dbReference type="InterPro" id="IPR011047">
    <property type="entry name" value="Quinoprotein_ADH-like_sf"/>
</dbReference>
<evidence type="ECO:0000313" key="4">
    <source>
        <dbReference type="EMBL" id="SHJ54742.1"/>
    </source>
</evidence>
<feature type="domain" description="Pyrrolo-quinoline quinone repeat" evidence="3">
    <location>
        <begin position="117"/>
        <end position="365"/>
    </location>
</feature>
<evidence type="ECO:0000313" key="5">
    <source>
        <dbReference type="Proteomes" id="UP000184050"/>
    </source>
</evidence>
<evidence type="ECO:0000259" key="3">
    <source>
        <dbReference type="Pfam" id="PF13360"/>
    </source>
</evidence>
<dbReference type="SUPFAM" id="SSF50998">
    <property type="entry name" value="Quinoprotein alcohol dehydrogenase-like"/>
    <property type="match status" value="1"/>
</dbReference>
<reference evidence="4 5" key="1">
    <citation type="submission" date="2016-11" db="EMBL/GenBank/DDBJ databases">
        <authorList>
            <person name="Jaros S."/>
            <person name="Januszkiewicz K."/>
            <person name="Wedrychowicz H."/>
        </authorList>
    </citation>
    <scope>NUCLEOTIDE SEQUENCE [LARGE SCALE GENOMIC DNA]</scope>
    <source>
        <strain evidence="4 5">DSM 27063</strain>
    </source>
</reference>
<dbReference type="RefSeq" id="WP_083578263.1">
    <property type="nucleotide sequence ID" value="NZ_FQZE01000022.1"/>
</dbReference>
<dbReference type="InterPro" id="IPR002372">
    <property type="entry name" value="PQQ_rpt_dom"/>
</dbReference>
<proteinExistence type="predicted"/>
<evidence type="ECO:0000256" key="2">
    <source>
        <dbReference type="SAM" id="SignalP"/>
    </source>
</evidence>
<evidence type="ECO:0000256" key="1">
    <source>
        <dbReference type="SAM" id="MobiDB-lite"/>
    </source>
</evidence>
<dbReference type="Gene3D" id="2.40.10.480">
    <property type="match status" value="1"/>
</dbReference>
<dbReference type="AlphaFoldDB" id="A0A1M6K711"/>
<gene>
    <name evidence="4" type="ORF">SAMN05444280_12260</name>
</gene>
<keyword evidence="5" id="KW-1185">Reference proteome</keyword>